<keyword evidence="3" id="KW-1185">Reference proteome</keyword>
<sequence length="1060" mass="120564">MPPRHSKDAPWFSGYASDLFRYFKEVRSLCERENCFDDQEWAKWVCWYASSEVSDSWYEFVEDQLSWPEFVVAIVRLYPGSQKMDQQYSRNDLYSLVDSQARREIRTEEELMNYRLYFLDLATFLRVSKQLEADELEDLYVQGFDKEFQREIIWKMRRDDRQRHSDDPWPMQQVTYTATRLLHRGFHSERARTSTGDYYEPRSDPESSSDKQHLSTKCFLPTATHDSLTSSIQGSTELSGYIECEKVPKLVSTSHAQPPSSSEKTKSADQSPGRLVEAAAVTCFETEEFSLSTNRILTTELQEAVELERVEPTLVEEPLTMKVPFEFEANYNTQRGFSFCLYRASLMATGVSLQESYLRGRGNERSSLRIPAVSRNTHQLTNDPFRSKIPLEFKTERLKEHLKPAGVGVKGLEALTGSPKTDRLAYEEVIDSHRAPQHMNHIKLKVIARRIRVEEPSRLVIRRKPPEEILRIEMLKHAARIDALALEIFHGRTVSAINVLFEDSSSELTCTLGIRTCAESPAMLTKWSHVTALRVVAARTQVLHTDDSTVTGQLRKIATIEGYKEWGEQRTIWKLPQLRATATAARTTTVATRATAMATTTLLSAGKQPYEVGGAVRWERCVTSTGIGLDGPRFHLHSIAFYLQLFYSRETGYSQWTTIVIQRTTTMVTLTADQRPGEIGCTTQWKRGAKSADGEPNGSQWTVEEKLCEAIRQCYYEWGEWIEQAKGSRIEYGLATAMAMVTTMTTTTTTAIAARTTTALDSERQPCEARTAIRWKRRKSTIYDEQRSQFKNLRRSTNKGREEVQQDDRKDYSSVFDSDRRGKNGCTRRSPSDSHASAIRVPLATYEKEALTQPAERKVDIAVVERTVLELKPRSVHRAIEENCPVNSAIKAKLHSQLHPDTFMPLAPNGPSFCFGFTAFYLRVHYSRVDNNFEERTHRLTALQSVDESSSINVPAVRRSRLGRPATVSLQEGDAYLTAGRSKFVGRGVIEQLAKGDAIPGLDIVQRHGEASFYLGDITDEQDVLDILKRTGDIYIVRNTSLWQGAKDPSVYARANVEVT</sequence>
<dbReference type="HOGENOM" id="CLU_289363_0_0_1"/>
<dbReference type="AlphaFoldDB" id="A0A0C3JM15"/>
<evidence type="ECO:0000313" key="3">
    <source>
        <dbReference type="Proteomes" id="UP000054217"/>
    </source>
</evidence>
<feature type="region of interest" description="Disordered" evidence="1">
    <location>
        <begin position="252"/>
        <end position="273"/>
    </location>
</feature>
<dbReference type="STRING" id="870435.A0A0C3JM15"/>
<dbReference type="InParanoid" id="A0A0C3JM15"/>
<protein>
    <submittedName>
        <fullName evidence="2">Uncharacterized protein</fullName>
    </submittedName>
</protein>
<feature type="region of interest" description="Disordered" evidence="1">
    <location>
        <begin position="786"/>
        <end position="839"/>
    </location>
</feature>
<feature type="compositionally biased region" description="Basic and acidic residues" evidence="1">
    <location>
        <begin position="799"/>
        <end position="822"/>
    </location>
</feature>
<organism evidence="2 3">
    <name type="scientific">Pisolithus tinctorius Marx 270</name>
    <dbReference type="NCBI Taxonomy" id="870435"/>
    <lineage>
        <taxon>Eukaryota</taxon>
        <taxon>Fungi</taxon>
        <taxon>Dikarya</taxon>
        <taxon>Basidiomycota</taxon>
        <taxon>Agaricomycotina</taxon>
        <taxon>Agaricomycetes</taxon>
        <taxon>Agaricomycetidae</taxon>
        <taxon>Boletales</taxon>
        <taxon>Sclerodermatineae</taxon>
        <taxon>Pisolithaceae</taxon>
        <taxon>Pisolithus</taxon>
    </lineage>
</organism>
<feature type="compositionally biased region" description="Polar residues" evidence="1">
    <location>
        <begin position="252"/>
        <end position="262"/>
    </location>
</feature>
<accession>A0A0C3JM15</accession>
<reference evidence="2 3" key="1">
    <citation type="submission" date="2014-04" db="EMBL/GenBank/DDBJ databases">
        <authorList>
            <consortium name="DOE Joint Genome Institute"/>
            <person name="Kuo A."/>
            <person name="Kohler A."/>
            <person name="Costa M.D."/>
            <person name="Nagy L.G."/>
            <person name="Floudas D."/>
            <person name="Copeland A."/>
            <person name="Barry K.W."/>
            <person name="Cichocki N."/>
            <person name="Veneault-Fourrey C."/>
            <person name="LaButti K."/>
            <person name="Lindquist E.A."/>
            <person name="Lipzen A."/>
            <person name="Lundell T."/>
            <person name="Morin E."/>
            <person name="Murat C."/>
            <person name="Sun H."/>
            <person name="Tunlid A."/>
            <person name="Henrissat B."/>
            <person name="Grigoriev I.V."/>
            <person name="Hibbett D.S."/>
            <person name="Martin F."/>
            <person name="Nordberg H.P."/>
            <person name="Cantor M.N."/>
            <person name="Hua S.X."/>
        </authorList>
    </citation>
    <scope>NUCLEOTIDE SEQUENCE [LARGE SCALE GENOMIC DNA]</scope>
    <source>
        <strain evidence="2 3">Marx 270</strain>
    </source>
</reference>
<dbReference type="OrthoDB" id="2704981at2759"/>
<dbReference type="EMBL" id="KN831953">
    <property type="protein sequence ID" value="KIO10208.1"/>
    <property type="molecule type" value="Genomic_DNA"/>
</dbReference>
<evidence type="ECO:0000256" key="1">
    <source>
        <dbReference type="SAM" id="MobiDB-lite"/>
    </source>
</evidence>
<name>A0A0C3JM15_PISTI</name>
<feature type="region of interest" description="Disordered" evidence="1">
    <location>
        <begin position="192"/>
        <end position="214"/>
    </location>
</feature>
<gene>
    <name evidence="2" type="ORF">M404DRAFT_21875</name>
</gene>
<proteinExistence type="predicted"/>
<evidence type="ECO:0000313" key="2">
    <source>
        <dbReference type="EMBL" id="KIO10208.1"/>
    </source>
</evidence>
<dbReference type="Proteomes" id="UP000054217">
    <property type="component" value="Unassembled WGS sequence"/>
</dbReference>
<feature type="compositionally biased region" description="Basic and acidic residues" evidence="1">
    <location>
        <begin position="199"/>
        <end position="213"/>
    </location>
</feature>
<reference evidence="3" key="2">
    <citation type="submission" date="2015-01" db="EMBL/GenBank/DDBJ databases">
        <title>Evolutionary Origins and Diversification of the Mycorrhizal Mutualists.</title>
        <authorList>
            <consortium name="DOE Joint Genome Institute"/>
            <consortium name="Mycorrhizal Genomics Consortium"/>
            <person name="Kohler A."/>
            <person name="Kuo A."/>
            <person name="Nagy L.G."/>
            <person name="Floudas D."/>
            <person name="Copeland A."/>
            <person name="Barry K.W."/>
            <person name="Cichocki N."/>
            <person name="Veneault-Fourrey C."/>
            <person name="LaButti K."/>
            <person name="Lindquist E.A."/>
            <person name="Lipzen A."/>
            <person name="Lundell T."/>
            <person name="Morin E."/>
            <person name="Murat C."/>
            <person name="Riley R."/>
            <person name="Ohm R."/>
            <person name="Sun H."/>
            <person name="Tunlid A."/>
            <person name="Henrissat B."/>
            <person name="Grigoriev I.V."/>
            <person name="Hibbett D.S."/>
            <person name="Martin F."/>
        </authorList>
    </citation>
    <scope>NUCLEOTIDE SEQUENCE [LARGE SCALE GENOMIC DNA]</scope>
    <source>
        <strain evidence="3">Marx 270</strain>
    </source>
</reference>